<feature type="compositionally biased region" description="Polar residues" evidence="6">
    <location>
        <begin position="544"/>
        <end position="559"/>
    </location>
</feature>
<feature type="compositionally biased region" description="Basic and acidic residues" evidence="6">
    <location>
        <begin position="361"/>
        <end position="376"/>
    </location>
</feature>
<feature type="region of interest" description="Disordered" evidence="6">
    <location>
        <begin position="799"/>
        <end position="828"/>
    </location>
</feature>
<feature type="domain" description="SHSP" evidence="7">
    <location>
        <begin position="842"/>
        <end position="943"/>
    </location>
</feature>
<dbReference type="InterPro" id="IPR045147">
    <property type="entry name" value="ARI3A/B/C"/>
</dbReference>
<dbReference type="InterPro" id="IPR002068">
    <property type="entry name" value="A-crystallin/Hsp20_dom"/>
</dbReference>
<comment type="caution">
    <text evidence="9">The sequence shown here is derived from an EMBL/GenBank/DDBJ whole genome shotgun (WGS) entry which is preliminary data.</text>
</comment>
<keyword evidence="10" id="KW-1185">Reference proteome</keyword>
<feature type="compositionally biased region" description="Polar residues" evidence="6">
    <location>
        <begin position="416"/>
        <end position="429"/>
    </location>
</feature>
<dbReference type="Proteomes" id="UP000315295">
    <property type="component" value="Unassembled WGS sequence"/>
</dbReference>
<feature type="compositionally biased region" description="Basic and acidic residues" evidence="6">
    <location>
        <begin position="489"/>
        <end position="498"/>
    </location>
</feature>
<feature type="region of interest" description="Disordered" evidence="6">
    <location>
        <begin position="1"/>
        <end position="233"/>
    </location>
</feature>
<dbReference type="InterPro" id="IPR036431">
    <property type="entry name" value="ARID_dom_sf"/>
</dbReference>
<evidence type="ECO:0008006" key="11">
    <source>
        <dbReference type="Google" id="ProtNLM"/>
    </source>
</evidence>
<feature type="region of interest" description="Disordered" evidence="6">
    <location>
        <begin position="410"/>
        <end position="442"/>
    </location>
</feature>
<dbReference type="SMART" id="SM00501">
    <property type="entry name" value="BRIGHT"/>
    <property type="match status" value="1"/>
</dbReference>
<gene>
    <name evidence="9" type="ORF">C1H46_000470</name>
</gene>
<evidence type="ECO:0000259" key="7">
    <source>
        <dbReference type="PROSITE" id="PS01031"/>
    </source>
</evidence>
<feature type="compositionally biased region" description="Basic and acidic residues" evidence="6">
    <location>
        <begin position="467"/>
        <end position="480"/>
    </location>
</feature>
<feature type="domain" description="ARID" evidence="8">
    <location>
        <begin position="646"/>
        <end position="737"/>
    </location>
</feature>
<dbReference type="GO" id="GO:0006357">
    <property type="term" value="P:regulation of transcription by RNA polymerase II"/>
    <property type="evidence" value="ECO:0007669"/>
    <property type="project" value="InterPro"/>
</dbReference>
<evidence type="ECO:0000313" key="9">
    <source>
        <dbReference type="EMBL" id="TQE13839.1"/>
    </source>
</evidence>
<evidence type="ECO:0000256" key="5">
    <source>
        <dbReference type="PROSITE-ProRule" id="PRU00285"/>
    </source>
</evidence>
<dbReference type="SMART" id="SM01014">
    <property type="entry name" value="ARID"/>
    <property type="match status" value="1"/>
</dbReference>
<proteinExistence type="inferred from homology"/>
<feature type="region of interest" description="Disordered" evidence="6">
    <location>
        <begin position="361"/>
        <end position="380"/>
    </location>
</feature>
<protein>
    <recommendedName>
        <fullName evidence="11">ARID domain-containing protein</fullName>
    </recommendedName>
</protein>
<evidence type="ECO:0000256" key="2">
    <source>
        <dbReference type="ARBA" id="ARBA00023125"/>
    </source>
</evidence>
<evidence type="ECO:0000256" key="1">
    <source>
        <dbReference type="ARBA" id="ARBA00023015"/>
    </source>
</evidence>
<dbReference type="PROSITE" id="PS01031">
    <property type="entry name" value="SHSP"/>
    <property type="match status" value="1"/>
</dbReference>
<dbReference type="Gene3D" id="2.60.40.790">
    <property type="match status" value="1"/>
</dbReference>
<keyword evidence="1" id="KW-0805">Transcription regulation</keyword>
<dbReference type="SUPFAM" id="SSF46774">
    <property type="entry name" value="ARID-like"/>
    <property type="match status" value="1"/>
</dbReference>
<reference evidence="9 10" key="1">
    <citation type="journal article" date="2019" name="G3 (Bethesda)">
        <title>Sequencing of a Wild Apple (Malus baccata) Genome Unravels the Differences Between Cultivated and Wild Apple Species Regarding Disease Resistance and Cold Tolerance.</title>
        <authorList>
            <person name="Chen X."/>
        </authorList>
    </citation>
    <scope>NUCLEOTIDE SEQUENCE [LARGE SCALE GENOMIC DNA]</scope>
    <source>
        <strain evidence="10">cv. Shandingzi</strain>
        <tissue evidence="9">Leaves</tissue>
    </source>
</reference>
<feature type="region of interest" description="Disordered" evidence="6">
    <location>
        <begin position="454"/>
        <end position="508"/>
    </location>
</feature>
<evidence type="ECO:0000259" key="8">
    <source>
        <dbReference type="PROSITE" id="PS51011"/>
    </source>
</evidence>
<dbReference type="Pfam" id="PF01388">
    <property type="entry name" value="ARID"/>
    <property type="match status" value="1"/>
</dbReference>
<dbReference type="FunFam" id="1.10.150.60:FF:000018">
    <property type="entry name" value="AT-rich interactive domain-containing protein 3"/>
    <property type="match status" value="1"/>
</dbReference>
<dbReference type="SUPFAM" id="SSF49764">
    <property type="entry name" value="HSP20-like chaperones"/>
    <property type="match status" value="1"/>
</dbReference>
<keyword evidence="4" id="KW-0539">Nucleus</keyword>
<dbReference type="GO" id="GO:0003677">
    <property type="term" value="F:DNA binding"/>
    <property type="evidence" value="ECO:0007669"/>
    <property type="project" value="UniProtKB-KW"/>
</dbReference>
<keyword evidence="3" id="KW-0804">Transcription</keyword>
<evidence type="ECO:0000313" key="10">
    <source>
        <dbReference type="Proteomes" id="UP000315295"/>
    </source>
</evidence>
<evidence type="ECO:0000256" key="4">
    <source>
        <dbReference type="ARBA" id="ARBA00023242"/>
    </source>
</evidence>
<dbReference type="InterPro" id="IPR001606">
    <property type="entry name" value="ARID_dom"/>
</dbReference>
<feature type="compositionally biased region" description="Basic and acidic residues" evidence="6">
    <location>
        <begin position="335"/>
        <end position="350"/>
    </location>
</feature>
<dbReference type="EMBL" id="VIEB01000008">
    <property type="protein sequence ID" value="TQE13839.1"/>
    <property type="molecule type" value="Genomic_DNA"/>
</dbReference>
<dbReference type="GO" id="GO:0005634">
    <property type="term" value="C:nucleus"/>
    <property type="evidence" value="ECO:0007669"/>
    <property type="project" value="TreeGrafter"/>
</dbReference>
<name>A0A540NS75_MALBA</name>
<accession>A0A540NS75</accession>
<feature type="compositionally biased region" description="Basic and acidic residues" evidence="6">
    <location>
        <begin position="799"/>
        <end position="810"/>
    </location>
</feature>
<feature type="region of interest" description="Disordered" evidence="6">
    <location>
        <begin position="542"/>
        <end position="565"/>
    </location>
</feature>
<evidence type="ECO:0000256" key="6">
    <source>
        <dbReference type="SAM" id="MobiDB-lite"/>
    </source>
</evidence>
<dbReference type="Gene3D" id="1.10.150.60">
    <property type="entry name" value="ARID DNA-binding domain"/>
    <property type="match status" value="1"/>
</dbReference>
<feature type="region of interest" description="Disordered" evidence="6">
    <location>
        <begin position="740"/>
        <end position="762"/>
    </location>
</feature>
<dbReference type="PANTHER" id="PTHR15348:SF19">
    <property type="entry name" value="ARID DOMAIN-CONTAINING PROTEIN"/>
    <property type="match status" value="1"/>
</dbReference>
<dbReference type="PROSITE" id="PS51011">
    <property type="entry name" value="ARID"/>
    <property type="match status" value="1"/>
</dbReference>
<dbReference type="FunFam" id="2.60.40.790:FF:000014">
    <property type="entry name" value="AT-rich interactive domain-containing protein 3"/>
    <property type="match status" value="1"/>
</dbReference>
<dbReference type="CDD" id="cd00298">
    <property type="entry name" value="ACD_sHsps_p23-like"/>
    <property type="match status" value="1"/>
</dbReference>
<feature type="compositionally biased region" description="Basic and acidic residues" evidence="6">
    <location>
        <begin position="55"/>
        <end position="85"/>
    </location>
</feature>
<dbReference type="CDD" id="cd16100">
    <property type="entry name" value="ARID"/>
    <property type="match status" value="1"/>
</dbReference>
<comment type="similarity">
    <text evidence="5">Belongs to the small heat shock protein (HSP20) family.</text>
</comment>
<dbReference type="PANTHER" id="PTHR15348">
    <property type="entry name" value="AT-RICH INTERACTIVE DOMAIN-CONTAINING PROTEIN ARID DOMAIN- CONTAINING PROTEIN DEAD RINGER PROTEIN B-CELL REGULATOR OF IGH TRANSCRIPTION BRIGHT"/>
    <property type="match status" value="1"/>
</dbReference>
<evidence type="ECO:0000256" key="3">
    <source>
        <dbReference type="ARBA" id="ARBA00023163"/>
    </source>
</evidence>
<feature type="compositionally biased region" description="Polar residues" evidence="6">
    <location>
        <begin position="18"/>
        <end position="28"/>
    </location>
</feature>
<feature type="region of interest" description="Disordered" evidence="6">
    <location>
        <begin position="326"/>
        <end position="353"/>
    </location>
</feature>
<dbReference type="AlphaFoldDB" id="A0A540NS75"/>
<dbReference type="STRING" id="106549.A0A540NS75"/>
<keyword evidence="2" id="KW-0238">DNA-binding</keyword>
<dbReference type="InterPro" id="IPR008978">
    <property type="entry name" value="HSP20-like_chaperone"/>
</dbReference>
<sequence>MIGSPKIGKTICKESSRSNRQPKVSDQPSPADHQRKKRHNSGTHRSFTIPLTKKRQLEGKKNIGKKMEDVEKEEGKMVEDGENKRGAGTHVPAHVEGGEEPNPKTFDGVEMETRKSVDENGVELPGDDVPGAVDSVPSVLETPEDANIADKPCNELDSGNETDKVASNVDSGVHSESEVSVKIVSEESGGVKGKALKGDLGSKVNPPIELGASDKTDSLVGDSGSPHTEDPMEIEKEVDGVEEEKALKDGVSSEANPSNEAVISYKTDDVACEMELDMPHDSEAAMEKLTDGATSEANLSSETHISDEIDNIVSTVEPGMPCDSEVATENLIDGESNKGKSSNEPDRTAETDNVVCKAELDTHDSEVEPEKLKDGVTSEVPNIIAEDDNAAHKVEPGMPCDSEVATEKLIERASNKAKSSNEPDSSAETGNVVGRVELDISRDNGVTMEKLIDEVSSEANPSGEPNIRAEADIAARKVEPDMPSDSECATEKLTDKVSSEVNPSSELHISAEADNAICKAETDKMSHDSGVGMKKLIGGLNIKANPSSEPHNSAETDNVVSKVEPDMPCDNQVEMETESDDDGDKVERLNGGVSNKTKFSFHTDINEQLQKPIFYVGRKVGMKSLEPKKTFLLDPGADEGGESGTEEEQASFTKEVINLYKEKNLEFKAPKFYKEELNLLKLWRAVIKLGGYDKVTTCKLWRQVGESFNPPKTCTTVSWTFRNFYEKALLEFERDRLNGGELPLPAEPTRVENRADGGQTLGSGRALRDAAARAMQGWHSHRHHGNNGEVGDAINKDKHLSTMPKSDKQLKNSGLLKRKKPSHMDSGIQVADMKATKPRMDTMVFDIGPPADWVKINVKRFNDCFEVYALVPGLLREEVHVQSDPAGRLIISGQPTQLDNPWGVTPFKKVVSLPSRIDPHQTSAVVTLNGQLFVRVPFEQSDF</sequence>
<organism evidence="9 10">
    <name type="scientific">Malus baccata</name>
    <name type="common">Siberian crab apple</name>
    <name type="synonym">Pyrus baccata</name>
    <dbReference type="NCBI Taxonomy" id="106549"/>
    <lineage>
        <taxon>Eukaryota</taxon>
        <taxon>Viridiplantae</taxon>
        <taxon>Streptophyta</taxon>
        <taxon>Embryophyta</taxon>
        <taxon>Tracheophyta</taxon>
        <taxon>Spermatophyta</taxon>
        <taxon>Magnoliopsida</taxon>
        <taxon>eudicotyledons</taxon>
        <taxon>Gunneridae</taxon>
        <taxon>Pentapetalae</taxon>
        <taxon>rosids</taxon>
        <taxon>fabids</taxon>
        <taxon>Rosales</taxon>
        <taxon>Rosaceae</taxon>
        <taxon>Amygdaloideae</taxon>
        <taxon>Maleae</taxon>
        <taxon>Malus</taxon>
    </lineage>
</organism>